<keyword evidence="11" id="KW-1185">Reference proteome</keyword>
<keyword evidence="4 5" id="KW-0720">Serine protease</keyword>
<keyword evidence="2 5" id="KW-0645">Protease</keyword>
<dbReference type="PROSITE" id="PS00138">
    <property type="entry name" value="SUBTILASE_SER"/>
    <property type="match status" value="1"/>
</dbReference>
<evidence type="ECO:0000313" key="10">
    <source>
        <dbReference type="EMBL" id="KAK9702641.1"/>
    </source>
</evidence>
<dbReference type="InterPro" id="IPR000209">
    <property type="entry name" value="Peptidase_S8/S53_dom"/>
</dbReference>
<dbReference type="InterPro" id="IPR023827">
    <property type="entry name" value="Peptidase_S8_Asp-AS"/>
</dbReference>
<keyword evidence="7" id="KW-0732">Signal</keyword>
<dbReference type="Pfam" id="PF05922">
    <property type="entry name" value="Inhibitor_I9"/>
    <property type="match status" value="1"/>
</dbReference>
<evidence type="ECO:0000256" key="4">
    <source>
        <dbReference type="ARBA" id="ARBA00022825"/>
    </source>
</evidence>
<dbReference type="InterPro" id="IPR015500">
    <property type="entry name" value="Peptidase_S8_subtilisin-rel"/>
</dbReference>
<feature type="active site" description="Charge relay system" evidence="5">
    <location>
        <position position="341"/>
    </location>
</feature>
<evidence type="ECO:0000256" key="1">
    <source>
        <dbReference type="ARBA" id="ARBA00011073"/>
    </source>
</evidence>
<reference evidence="10 11" key="1">
    <citation type="submission" date="2023-04" db="EMBL/GenBank/DDBJ databases">
        <title>Genome of Basidiobolus ranarum AG-B5.</title>
        <authorList>
            <person name="Stajich J.E."/>
            <person name="Carter-House D."/>
            <person name="Gryganskyi A."/>
        </authorList>
    </citation>
    <scope>NUCLEOTIDE SEQUENCE [LARGE SCALE GENOMIC DNA]</scope>
    <source>
        <strain evidence="10 11">AG-B5</strain>
    </source>
</reference>
<dbReference type="InterPro" id="IPR023828">
    <property type="entry name" value="Peptidase_S8_Ser-AS"/>
</dbReference>
<keyword evidence="3 5" id="KW-0378">Hydrolase</keyword>
<dbReference type="PROSITE" id="PS51892">
    <property type="entry name" value="SUBTILASE"/>
    <property type="match status" value="1"/>
</dbReference>
<dbReference type="PANTHER" id="PTHR43806">
    <property type="entry name" value="PEPTIDASE S8"/>
    <property type="match status" value="1"/>
</dbReference>
<feature type="chain" id="PRO_5046306490" evidence="7">
    <location>
        <begin position="25"/>
        <end position="396"/>
    </location>
</feature>
<dbReference type="InterPro" id="IPR037045">
    <property type="entry name" value="S8pro/Inhibitor_I9_sf"/>
</dbReference>
<name>A0ABR2VUC5_9FUNG</name>
<dbReference type="Proteomes" id="UP001479436">
    <property type="component" value="Unassembled WGS sequence"/>
</dbReference>
<evidence type="ECO:0000256" key="3">
    <source>
        <dbReference type="ARBA" id="ARBA00022801"/>
    </source>
</evidence>
<dbReference type="InterPro" id="IPR022398">
    <property type="entry name" value="Peptidase_S8_His-AS"/>
</dbReference>
<dbReference type="Gene3D" id="3.30.70.80">
    <property type="entry name" value="Peptidase S8 propeptide/proteinase inhibitor I9"/>
    <property type="match status" value="1"/>
</dbReference>
<dbReference type="PROSITE" id="PS00136">
    <property type="entry name" value="SUBTILASE_ASP"/>
    <property type="match status" value="1"/>
</dbReference>
<proteinExistence type="inferred from homology"/>
<feature type="domain" description="Peptidase S8/S53" evidence="8">
    <location>
        <begin position="145"/>
        <end position="377"/>
    </location>
</feature>
<evidence type="ECO:0000259" key="8">
    <source>
        <dbReference type="Pfam" id="PF00082"/>
    </source>
</evidence>
<dbReference type="PANTHER" id="PTHR43806:SF11">
    <property type="entry name" value="CEREVISIN-RELATED"/>
    <property type="match status" value="1"/>
</dbReference>
<dbReference type="PRINTS" id="PR00723">
    <property type="entry name" value="SUBTILISIN"/>
</dbReference>
<dbReference type="SUPFAM" id="SSF52743">
    <property type="entry name" value="Subtilisin-like"/>
    <property type="match status" value="1"/>
</dbReference>
<accession>A0ABR2VUC5</accession>
<dbReference type="Pfam" id="PF00082">
    <property type="entry name" value="Peptidase_S8"/>
    <property type="match status" value="1"/>
</dbReference>
<feature type="active site" description="Charge relay system" evidence="5">
    <location>
        <position position="154"/>
    </location>
</feature>
<evidence type="ECO:0000259" key="9">
    <source>
        <dbReference type="Pfam" id="PF05922"/>
    </source>
</evidence>
<dbReference type="EMBL" id="JASJQH010007707">
    <property type="protein sequence ID" value="KAK9702641.1"/>
    <property type="molecule type" value="Genomic_DNA"/>
</dbReference>
<sequence>MVSFRIFALGTLAAVLLSTPLIDAQNLNLDNRYIVKLKGEADSKQVDRFLKSKLDQYNRGRSGGNAIRNELRTKFNLNNFKAYAGTLSQALVSELSSHSDIEFIEAEQEYSLSESQSNPPSWGLPRISQRELDLTAPYNYPTSAGEGVDVYVLDTGIYAAHEEFEGRASLPVSFIQGEEAEDLNGHGTHVAGTVGGKTFGVAKKVKLIGVKVLSGQGTGSTSGVISGINWVAEQAKSSGRKSVANLSLGGGKSAALTAAVEEAVKAGVSFIVAAGNESQDACNVSPANAPSAFAVGSTTPTDSRRYTSNWGACVQISAPGTEINSAYIGSVNANKKLSGTSMASPHVAGVAALLLAEGQVSTPKQVYAALTSAATKDVLTDLKGATPNLLLYSSSA</sequence>
<dbReference type="InterPro" id="IPR034193">
    <property type="entry name" value="PCSK9_ProteinaseK-like"/>
</dbReference>
<dbReference type="SUPFAM" id="SSF54897">
    <property type="entry name" value="Protease propeptides/inhibitors"/>
    <property type="match status" value="1"/>
</dbReference>
<dbReference type="InterPro" id="IPR010259">
    <property type="entry name" value="S8pro/Inhibitor_I9"/>
</dbReference>
<evidence type="ECO:0000256" key="2">
    <source>
        <dbReference type="ARBA" id="ARBA00022670"/>
    </source>
</evidence>
<dbReference type="PROSITE" id="PS00137">
    <property type="entry name" value="SUBTILASE_HIS"/>
    <property type="match status" value="1"/>
</dbReference>
<dbReference type="CDD" id="cd04077">
    <property type="entry name" value="Peptidases_S8_PCSK9_ProteinaseK_like"/>
    <property type="match status" value="1"/>
</dbReference>
<evidence type="ECO:0000256" key="6">
    <source>
        <dbReference type="RuleBase" id="RU003355"/>
    </source>
</evidence>
<dbReference type="InterPro" id="IPR036852">
    <property type="entry name" value="Peptidase_S8/S53_dom_sf"/>
</dbReference>
<evidence type="ECO:0000256" key="7">
    <source>
        <dbReference type="SAM" id="SignalP"/>
    </source>
</evidence>
<feature type="domain" description="Inhibitor I9" evidence="9">
    <location>
        <begin position="32"/>
        <end position="112"/>
    </location>
</feature>
<feature type="active site" description="Charge relay system" evidence="5">
    <location>
        <position position="186"/>
    </location>
</feature>
<evidence type="ECO:0000313" key="11">
    <source>
        <dbReference type="Proteomes" id="UP001479436"/>
    </source>
</evidence>
<comment type="caution">
    <text evidence="10">The sequence shown here is derived from an EMBL/GenBank/DDBJ whole genome shotgun (WGS) entry which is preliminary data.</text>
</comment>
<dbReference type="Gene3D" id="3.40.50.200">
    <property type="entry name" value="Peptidase S8/S53 domain"/>
    <property type="match status" value="1"/>
</dbReference>
<protein>
    <submittedName>
        <fullName evidence="10">Uncharacterized protein</fullName>
    </submittedName>
</protein>
<gene>
    <name evidence="10" type="ORF">K7432_011140</name>
</gene>
<feature type="signal peptide" evidence="7">
    <location>
        <begin position="1"/>
        <end position="24"/>
    </location>
</feature>
<comment type="similarity">
    <text evidence="1 5 6">Belongs to the peptidase S8 family.</text>
</comment>
<organism evidence="10 11">
    <name type="scientific">Basidiobolus ranarum</name>
    <dbReference type="NCBI Taxonomy" id="34480"/>
    <lineage>
        <taxon>Eukaryota</taxon>
        <taxon>Fungi</taxon>
        <taxon>Fungi incertae sedis</taxon>
        <taxon>Zoopagomycota</taxon>
        <taxon>Entomophthoromycotina</taxon>
        <taxon>Basidiobolomycetes</taxon>
        <taxon>Basidiobolales</taxon>
        <taxon>Basidiobolaceae</taxon>
        <taxon>Basidiobolus</taxon>
    </lineage>
</organism>
<evidence type="ECO:0000256" key="5">
    <source>
        <dbReference type="PROSITE-ProRule" id="PRU01240"/>
    </source>
</evidence>
<dbReference type="InterPro" id="IPR050131">
    <property type="entry name" value="Peptidase_S8_subtilisin-like"/>
</dbReference>